<protein>
    <submittedName>
        <fullName evidence="2">Uncharacterized protein</fullName>
    </submittedName>
</protein>
<evidence type="ECO:0000256" key="1">
    <source>
        <dbReference type="SAM" id="MobiDB-lite"/>
    </source>
</evidence>
<evidence type="ECO:0000313" key="2">
    <source>
        <dbReference type="EMBL" id="RPA57691.1"/>
    </source>
</evidence>
<accession>A0A3N4GF55</accession>
<dbReference type="EMBL" id="RKMH01000015">
    <property type="protein sequence ID" value="RPA57691.1"/>
    <property type="molecule type" value="Genomic_DNA"/>
</dbReference>
<organism evidence="2 3">
    <name type="scientific">Gordonia oryzae</name>
    <dbReference type="NCBI Taxonomy" id="2487349"/>
    <lineage>
        <taxon>Bacteria</taxon>
        <taxon>Bacillati</taxon>
        <taxon>Actinomycetota</taxon>
        <taxon>Actinomycetes</taxon>
        <taxon>Mycobacteriales</taxon>
        <taxon>Gordoniaceae</taxon>
        <taxon>Gordonia</taxon>
    </lineage>
</organism>
<sequence length="87" mass="10024">MVVVSPSRWSRCEPRAASLETRRDNKPPNHIESKTNKTRTPYHTPPTETRHRNTLSTSRIDQKPPCIEHTGDLHWSHHTDQPLGRGP</sequence>
<comment type="caution">
    <text evidence="2">The sequence shown here is derived from an EMBL/GenBank/DDBJ whole genome shotgun (WGS) entry which is preliminary data.</text>
</comment>
<name>A0A3N4GF55_9ACTN</name>
<dbReference type="AlphaFoldDB" id="A0A3N4GF55"/>
<keyword evidence="3" id="KW-1185">Reference proteome</keyword>
<evidence type="ECO:0000313" key="3">
    <source>
        <dbReference type="Proteomes" id="UP000267536"/>
    </source>
</evidence>
<feature type="compositionally biased region" description="Basic and acidic residues" evidence="1">
    <location>
        <begin position="10"/>
        <end position="35"/>
    </location>
</feature>
<dbReference type="Proteomes" id="UP000267536">
    <property type="component" value="Unassembled WGS sequence"/>
</dbReference>
<feature type="compositionally biased region" description="Basic and acidic residues" evidence="1">
    <location>
        <begin position="69"/>
        <end position="80"/>
    </location>
</feature>
<proteinExistence type="predicted"/>
<feature type="region of interest" description="Disordered" evidence="1">
    <location>
        <begin position="1"/>
        <end position="87"/>
    </location>
</feature>
<reference evidence="2 3" key="1">
    <citation type="submission" date="2018-11" db="EMBL/GenBank/DDBJ databases">
        <title>Draft genome sequence of Gordonia sp. RS15-1S isolated from rice stems.</title>
        <authorList>
            <person name="Muangham S."/>
        </authorList>
    </citation>
    <scope>NUCLEOTIDE SEQUENCE [LARGE SCALE GENOMIC DNA]</scope>
    <source>
        <strain evidence="2 3">RS15-1S</strain>
    </source>
</reference>
<gene>
    <name evidence="2" type="ORF">EF294_18125</name>
</gene>